<dbReference type="SUPFAM" id="SSF56112">
    <property type="entry name" value="Protein kinase-like (PK-like)"/>
    <property type="match status" value="1"/>
</dbReference>
<evidence type="ECO:0000313" key="3">
    <source>
        <dbReference type="Proteomes" id="UP000822688"/>
    </source>
</evidence>
<keyword evidence="3" id="KW-1185">Reference proteome</keyword>
<dbReference type="InterPro" id="IPR001245">
    <property type="entry name" value="Ser-Thr/Tyr_kinase_cat_dom"/>
</dbReference>
<dbReference type="GO" id="GO:0004672">
    <property type="term" value="F:protein kinase activity"/>
    <property type="evidence" value="ECO:0007669"/>
    <property type="project" value="InterPro"/>
</dbReference>
<dbReference type="InterPro" id="IPR011009">
    <property type="entry name" value="Kinase-like_dom_sf"/>
</dbReference>
<dbReference type="Proteomes" id="UP000822688">
    <property type="component" value="Chromosome V"/>
</dbReference>
<dbReference type="Pfam" id="PF07714">
    <property type="entry name" value="PK_Tyr_Ser-Thr"/>
    <property type="match status" value="1"/>
</dbReference>
<dbReference type="GO" id="GO:0016020">
    <property type="term" value="C:membrane"/>
    <property type="evidence" value="ECO:0007669"/>
    <property type="project" value="TreeGrafter"/>
</dbReference>
<dbReference type="PANTHER" id="PTHR48055:SF60">
    <property type="entry name" value="INACTIVE LRR RECEPTOR-LIKE SERINE_THREONINE-PROTEIN KINASE BIR2 ISOFORM X2"/>
    <property type="match status" value="1"/>
</dbReference>
<organism evidence="2 3">
    <name type="scientific">Ceratodon purpureus</name>
    <name type="common">Fire moss</name>
    <name type="synonym">Dicranum purpureum</name>
    <dbReference type="NCBI Taxonomy" id="3225"/>
    <lineage>
        <taxon>Eukaryota</taxon>
        <taxon>Viridiplantae</taxon>
        <taxon>Streptophyta</taxon>
        <taxon>Embryophyta</taxon>
        <taxon>Bryophyta</taxon>
        <taxon>Bryophytina</taxon>
        <taxon>Bryopsida</taxon>
        <taxon>Dicranidae</taxon>
        <taxon>Pseudoditrichales</taxon>
        <taxon>Ditrichaceae</taxon>
        <taxon>Ceratodon</taxon>
    </lineage>
</organism>
<sequence>MNRIDTHISTFVNGDFGNVGYVAPEYVRTLVTTMRGDVYSFGVELLELVTTQTPVDVLVDRDFKGSLVDWVGMLSSSGAMADALDSTLGGKGADEEMLPMLTIGIVFFEWCGGLCDSRCWSSGGSGIGACGML</sequence>
<dbReference type="Gene3D" id="1.10.510.10">
    <property type="entry name" value="Transferase(Phosphotransferase) domain 1"/>
    <property type="match status" value="1"/>
</dbReference>
<name>A0A8T0HL81_CERPU</name>
<evidence type="ECO:0000259" key="1">
    <source>
        <dbReference type="Pfam" id="PF07714"/>
    </source>
</evidence>
<reference evidence="2" key="1">
    <citation type="submission" date="2020-06" db="EMBL/GenBank/DDBJ databases">
        <title>WGS assembly of Ceratodon purpureus strain R40.</title>
        <authorList>
            <person name="Carey S.B."/>
            <person name="Jenkins J."/>
            <person name="Shu S."/>
            <person name="Lovell J.T."/>
            <person name="Sreedasyam A."/>
            <person name="Maumus F."/>
            <person name="Tiley G.P."/>
            <person name="Fernandez-Pozo N."/>
            <person name="Barry K."/>
            <person name="Chen C."/>
            <person name="Wang M."/>
            <person name="Lipzen A."/>
            <person name="Daum C."/>
            <person name="Saski C.A."/>
            <person name="Payton A.C."/>
            <person name="Mcbreen J.C."/>
            <person name="Conrad R.E."/>
            <person name="Kollar L.M."/>
            <person name="Olsson S."/>
            <person name="Huttunen S."/>
            <person name="Landis J.B."/>
            <person name="Wickett N.J."/>
            <person name="Johnson M.G."/>
            <person name="Rensing S.A."/>
            <person name="Grimwood J."/>
            <person name="Schmutz J."/>
            <person name="Mcdaniel S.F."/>
        </authorList>
    </citation>
    <scope>NUCLEOTIDE SEQUENCE</scope>
    <source>
        <strain evidence="2">R40</strain>
    </source>
</reference>
<dbReference type="EMBL" id="CM026426">
    <property type="protein sequence ID" value="KAG0571576.1"/>
    <property type="molecule type" value="Genomic_DNA"/>
</dbReference>
<dbReference type="PANTHER" id="PTHR48055">
    <property type="entry name" value="LEUCINE-RICH REPEAT RECEPTOR PROTEIN KINASE EMS1"/>
    <property type="match status" value="1"/>
</dbReference>
<evidence type="ECO:0000313" key="2">
    <source>
        <dbReference type="EMBL" id="KAG0571576.1"/>
    </source>
</evidence>
<feature type="domain" description="Serine-threonine/tyrosine-protein kinase catalytic" evidence="1">
    <location>
        <begin position="18"/>
        <end position="59"/>
    </location>
</feature>
<gene>
    <name evidence="2" type="ORF">KC19_VG023600</name>
</gene>
<accession>A0A8T0HL81</accession>
<comment type="caution">
    <text evidence="2">The sequence shown here is derived from an EMBL/GenBank/DDBJ whole genome shotgun (WGS) entry which is preliminary data.</text>
</comment>
<dbReference type="AlphaFoldDB" id="A0A8T0HL81"/>
<protein>
    <recommendedName>
        <fullName evidence="1">Serine-threonine/tyrosine-protein kinase catalytic domain-containing protein</fullName>
    </recommendedName>
</protein>
<proteinExistence type="predicted"/>
<dbReference type="InterPro" id="IPR051564">
    <property type="entry name" value="LRR_receptor-like_kinase"/>
</dbReference>